<dbReference type="InterPro" id="IPR042488">
    <property type="entry name" value="Rad4_BHD3_sf"/>
</dbReference>
<accession>A0ABP1QZK1</accession>
<evidence type="ECO:0000256" key="1">
    <source>
        <dbReference type="ARBA" id="ARBA00004123"/>
    </source>
</evidence>
<dbReference type="Gene3D" id="2.20.20.110">
    <property type="entry name" value="Rad4, beta-hairpin domain BHD1"/>
    <property type="match status" value="1"/>
</dbReference>
<dbReference type="PANTHER" id="PTHR12135:SF0">
    <property type="entry name" value="DNA REPAIR PROTEIN COMPLEMENTING XP-C CELLS"/>
    <property type="match status" value="1"/>
</dbReference>
<protein>
    <recommendedName>
        <fullName evidence="13">DNA repair protein complementing XP-C cells</fullName>
    </recommendedName>
</protein>
<comment type="caution">
    <text evidence="11">The sequence shown here is derived from an EMBL/GenBank/DDBJ whole genome shotgun (WGS) entry which is preliminary data.</text>
</comment>
<dbReference type="Pfam" id="PF10404">
    <property type="entry name" value="BHD_2"/>
    <property type="match status" value="1"/>
</dbReference>
<name>A0ABP1QZK1_9HEXA</name>
<evidence type="ECO:0000256" key="7">
    <source>
        <dbReference type="SAM" id="MobiDB-lite"/>
    </source>
</evidence>
<keyword evidence="12" id="KW-1185">Reference proteome</keyword>
<dbReference type="SMART" id="SM01030">
    <property type="entry name" value="BHD_1"/>
    <property type="match status" value="1"/>
</dbReference>
<evidence type="ECO:0000259" key="8">
    <source>
        <dbReference type="SMART" id="SM01030"/>
    </source>
</evidence>
<gene>
    <name evidence="11" type="ORF">ODALV1_LOCUS17058</name>
</gene>
<keyword evidence="3" id="KW-0227">DNA damage</keyword>
<dbReference type="InterPro" id="IPR018026">
    <property type="entry name" value="DNA_repair_Rad4-like"/>
</dbReference>
<evidence type="ECO:0000259" key="9">
    <source>
        <dbReference type="SMART" id="SM01031"/>
    </source>
</evidence>
<dbReference type="SMART" id="SM01032">
    <property type="entry name" value="BHD_3"/>
    <property type="match status" value="1"/>
</dbReference>
<evidence type="ECO:0000259" key="10">
    <source>
        <dbReference type="SMART" id="SM01032"/>
    </source>
</evidence>
<evidence type="ECO:0000313" key="11">
    <source>
        <dbReference type="EMBL" id="CAL8115892.1"/>
    </source>
</evidence>
<sequence length="735" mass="83814">MSDSKPKKKDRLDLSKLSARELLLIGENPLFFGSQPSSSSSPVSNKVSKNTSNRRSEDYDANGFISENSTDSSDTDDSESESEDWEEVDDKHVEAELKRYDKSGDTTEASEGASQSQGLSIPEGGLEIVIPQEGIFRKKSKGVSMEEILRREMNRERTEHQEYLHKVSLLVQLAKGIQLNEAINSLTVQDALRDRIKGRNAPSLTASRKSLDLSQLETLVKWFRSNLLVFKPSMVDSLEITRKGLSLDEFLSYLIMENTSLDADHYVMIFVAFLRLLKIDARLVISLQPLPLKPPSTDLIRIPRTKEEKQDEDVKGKSKKKSTRKKKAETGKSRKKERSNVAVKGKKVGRKMISSSEDEEEAPKAMQSVKIGQDLWAEVFLREEERWISVDVHSSKFICDKELEVSATQPISYILGFDNSMKIKDVTRRYASQWLISTQKLRVKSNWWSQALKPFKGRRTERDKEEDEFLDHHLLSLPVPSSMSQVKGHPLYVLRRHLHKYEALYPDNPPSVGFVKNEAVYSRDYVHKLHTRELWMREAKVVRIGEEPYKIVKARPKYDKLTGARLPDAPSELFGSWQTEDFIPPIAKDGKVPRNEWGNVELFTEKLLPQGCVHLRLPGLQRVAKKLDIDCAPAVVGFDFGCGGSRPAFDGFVVCVEFKEILEDAWNTDQDEKQKKDDEKRLLRIYGNWRKLVKGLLIRDRLEKKYSINLSGKRKAESSSKSCAQAGPSKRAKDN</sequence>
<keyword evidence="4" id="KW-0238">DNA-binding</keyword>
<dbReference type="Pfam" id="PF10405">
    <property type="entry name" value="BHD_3"/>
    <property type="match status" value="1"/>
</dbReference>
<reference evidence="11 12" key="1">
    <citation type="submission" date="2024-08" db="EMBL/GenBank/DDBJ databases">
        <authorList>
            <person name="Cucini C."/>
            <person name="Frati F."/>
        </authorList>
    </citation>
    <scope>NUCLEOTIDE SEQUENCE [LARGE SCALE GENOMIC DNA]</scope>
</reference>
<dbReference type="Pfam" id="PF03835">
    <property type="entry name" value="Rad4"/>
    <property type="match status" value="1"/>
</dbReference>
<keyword evidence="6" id="KW-0539">Nucleus</keyword>
<organism evidence="11 12">
    <name type="scientific">Orchesella dallaii</name>
    <dbReference type="NCBI Taxonomy" id="48710"/>
    <lineage>
        <taxon>Eukaryota</taxon>
        <taxon>Metazoa</taxon>
        <taxon>Ecdysozoa</taxon>
        <taxon>Arthropoda</taxon>
        <taxon>Hexapoda</taxon>
        <taxon>Collembola</taxon>
        <taxon>Entomobryomorpha</taxon>
        <taxon>Entomobryoidea</taxon>
        <taxon>Orchesellidae</taxon>
        <taxon>Orchesellinae</taxon>
        <taxon>Orchesella</taxon>
    </lineage>
</organism>
<dbReference type="InterPro" id="IPR018327">
    <property type="entry name" value="BHD_2"/>
</dbReference>
<dbReference type="Pfam" id="PF10403">
    <property type="entry name" value="BHD_1"/>
    <property type="match status" value="1"/>
</dbReference>
<evidence type="ECO:0000256" key="4">
    <source>
        <dbReference type="ARBA" id="ARBA00023125"/>
    </source>
</evidence>
<dbReference type="InterPro" id="IPR018328">
    <property type="entry name" value="Rad4_beta-hairpin_dom3"/>
</dbReference>
<keyword evidence="5" id="KW-0234">DNA repair</keyword>
<feature type="region of interest" description="Disordered" evidence="7">
    <location>
        <begin position="298"/>
        <end position="364"/>
    </location>
</feature>
<feature type="compositionally biased region" description="Basic and acidic residues" evidence="7">
    <location>
        <begin position="304"/>
        <end position="316"/>
    </location>
</feature>
<evidence type="ECO:0000313" key="12">
    <source>
        <dbReference type="Proteomes" id="UP001642540"/>
    </source>
</evidence>
<dbReference type="InterPro" id="IPR018325">
    <property type="entry name" value="Rad4/PNGase_transGLS-fold"/>
</dbReference>
<comment type="similarity">
    <text evidence="2">Belongs to the XPC family.</text>
</comment>
<evidence type="ECO:0008006" key="13">
    <source>
        <dbReference type="Google" id="ProtNLM"/>
    </source>
</evidence>
<feature type="domain" description="Rad4 beta-hairpin" evidence="8">
    <location>
        <begin position="475"/>
        <end position="527"/>
    </location>
</feature>
<feature type="compositionally biased region" description="Acidic residues" evidence="7">
    <location>
        <begin position="73"/>
        <end position="88"/>
    </location>
</feature>
<dbReference type="InterPro" id="IPR004583">
    <property type="entry name" value="DNA_repair_Rad4"/>
</dbReference>
<dbReference type="PANTHER" id="PTHR12135">
    <property type="entry name" value="DNA REPAIR PROTEIN XP-C / RAD4"/>
    <property type="match status" value="1"/>
</dbReference>
<feature type="region of interest" description="Disordered" evidence="7">
    <location>
        <begin position="710"/>
        <end position="735"/>
    </location>
</feature>
<evidence type="ECO:0000256" key="3">
    <source>
        <dbReference type="ARBA" id="ARBA00022763"/>
    </source>
</evidence>
<evidence type="ECO:0000256" key="6">
    <source>
        <dbReference type="ARBA" id="ARBA00023242"/>
    </source>
</evidence>
<proteinExistence type="inferred from homology"/>
<dbReference type="Gene3D" id="3.30.70.2460">
    <property type="entry name" value="Rad4, beta-hairpin domain BHD3"/>
    <property type="match status" value="1"/>
</dbReference>
<evidence type="ECO:0000256" key="5">
    <source>
        <dbReference type="ARBA" id="ARBA00023204"/>
    </source>
</evidence>
<feature type="region of interest" description="Disordered" evidence="7">
    <location>
        <begin position="101"/>
        <end position="120"/>
    </location>
</feature>
<dbReference type="InterPro" id="IPR018326">
    <property type="entry name" value="Rad4_beta-hairpin_dom1"/>
</dbReference>
<comment type="subcellular location">
    <subcellularLocation>
        <location evidence="1">Nucleus</location>
    </subcellularLocation>
</comment>
<dbReference type="Gene3D" id="3.90.260.10">
    <property type="entry name" value="Transglutaminase-like"/>
    <property type="match status" value="1"/>
</dbReference>
<evidence type="ECO:0000256" key="2">
    <source>
        <dbReference type="ARBA" id="ARBA00009525"/>
    </source>
</evidence>
<dbReference type="NCBIfam" id="TIGR00605">
    <property type="entry name" value="rad4"/>
    <property type="match status" value="1"/>
</dbReference>
<dbReference type="SUPFAM" id="SSF54001">
    <property type="entry name" value="Cysteine proteinases"/>
    <property type="match status" value="1"/>
</dbReference>
<feature type="compositionally biased region" description="Polar residues" evidence="7">
    <location>
        <begin position="106"/>
        <end position="119"/>
    </location>
</feature>
<feature type="domain" description="Rad4 beta-hairpin" evidence="9">
    <location>
        <begin position="529"/>
        <end position="585"/>
    </location>
</feature>
<feature type="region of interest" description="Disordered" evidence="7">
    <location>
        <begin position="30"/>
        <end position="93"/>
    </location>
</feature>
<feature type="compositionally biased region" description="Basic residues" evidence="7">
    <location>
        <begin position="317"/>
        <end position="337"/>
    </location>
</feature>
<dbReference type="InterPro" id="IPR038765">
    <property type="entry name" value="Papain-like_cys_pep_sf"/>
</dbReference>
<dbReference type="Proteomes" id="UP001642540">
    <property type="component" value="Unassembled WGS sequence"/>
</dbReference>
<feature type="domain" description="Rad4 beta-hairpin" evidence="10">
    <location>
        <begin position="592"/>
        <end position="666"/>
    </location>
</feature>
<dbReference type="SMART" id="SM01031">
    <property type="entry name" value="BHD_2"/>
    <property type="match status" value="1"/>
</dbReference>
<feature type="compositionally biased region" description="Low complexity" evidence="7">
    <location>
        <begin position="34"/>
        <end position="53"/>
    </location>
</feature>
<dbReference type="InterPro" id="IPR036985">
    <property type="entry name" value="Transglutaminase-like_sf"/>
</dbReference>
<dbReference type="EMBL" id="CAXLJM020000051">
    <property type="protein sequence ID" value="CAL8115892.1"/>
    <property type="molecule type" value="Genomic_DNA"/>
</dbReference>